<keyword evidence="1" id="KW-0596">Phosphopantetheine</keyword>
<dbReference type="SUPFAM" id="SSF53901">
    <property type="entry name" value="Thiolase-like"/>
    <property type="match status" value="1"/>
</dbReference>
<organism evidence="5 6">
    <name type="scientific">Bacillus cereus</name>
    <dbReference type="NCBI Taxonomy" id="1396"/>
    <lineage>
        <taxon>Bacteria</taxon>
        <taxon>Bacillati</taxon>
        <taxon>Bacillota</taxon>
        <taxon>Bacilli</taxon>
        <taxon>Bacillales</taxon>
        <taxon>Bacillaceae</taxon>
        <taxon>Bacillus</taxon>
        <taxon>Bacillus cereus group</taxon>
    </lineage>
</organism>
<gene>
    <name evidence="5" type="ORF">FC695_32680</name>
</gene>
<comment type="caution">
    <text evidence="5">The sequence shown here is derived from an EMBL/GenBank/DDBJ whole genome shotgun (WGS) entry which is preliminary data.</text>
</comment>
<feature type="non-terminal residue" evidence="5">
    <location>
        <position position="1"/>
    </location>
</feature>
<evidence type="ECO:0000256" key="3">
    <source>
        <dbReference type="ARBA" id="ARBA00022679"/>
    </source>
</evidence>
<dbReference type="InterPro" id="IPR050091">
    <property type="entry name" value="PKS_NRPS_Biosynth_Enz"/>
</dbReference>
<evidence type="ECO:0000256" key="2">
    <source>
        <dbReference type="ARBA" id="ARBA00022553"/>
    </source>
</evidence>
<dbReference type="EMBL" id="SZOH01003167">
    <property type="protein sequence ID" value="TKI91517.1"/>
    <property type="molecule type" value="Genomic_DNA"/>
</dbReference>
<accession>A0A9X9A351</accession>
<dbReference type="Pfam" id="PF00109">
    <property type="entry name" value="ketoacyl-synt"/>
    <property type="match status" value="1"/>
</dbReference>
<proteinExistence type="predicted"/>
<protein>
    <recommendedName>
        <fullName evidence="4">Beta-ketoacyl synthase-like N-terminal domain-containing protein</fullName>
    </recommendedName>
</protein>
<dbReference type="GO" id="GO:0004315">
    <property type="term" value="F:3-oxoacyl-[acyl-carrier-protein] synthase activity"/>
    <property type="evidence" value="ECO:0007669"/>
    <property type="project" value="InterPro"/>
</dbReference>
<dbReference type="InterPro" id="IPR016039">
    <property type="entry name" value="Thiolase-like"/>
</dbReference>
<evidence type="ECO:0000259" key="4">
    <source>
        <dbReference type="Pfam" id="PF00109"/>
    </source>
</evidence>
<reference evidence="5 6" key="1">
    <citation type="journal article" date="2019" name="Environ. Microbiol.">
        <title>An active ?-lactamase is a part of an orchestrated cell wall stress resistance network of Bacillus subtilis and related rhizosphere species.</title>
        <authorList>
            <person name="Bucher T."/>
            <person name="Keren-Paz A."/>
            <person name="Hausser J."/>
            <person name="Olender T."/>
            <person name="Cytryn E."/>
            <person name="Kolodkin-Gal I."/>
        </authorList>
    </citation>
    <scope>NUCLEOTIDE SEQUENCE [LARGE SCALE GENOMIC DNA]</scope>
    <source>
        <strain evidence="5 6">I32</strain>
    </source>
</reference>
<dbReference type="PROSITE" id="PS00606">
    <property type="entry name" value="KS3_1"/>
    <property type="match status" value="1"/>
</dbReference>
<dbReference type="GO" id="GO:0005737">
    <property type="term" value="C:cytoplasm"/>
    <property type="evidence" value="ECO:0007669"/>
    <property type="project" value="TreeGrafter"/>
</dbReference>
<dbReference type="PANTHER" id="PTHR43775">
    <property type="entry name" value="FATTY ACID SYNTHASE"/>
    <property type="match status" value="1"/>
</dbReference>
<feature type="domain" description="Beta-ketoacyl synthase-like N-terminal" evidence="4">
    <location>
        <begin position="1"/>
        <end position="74"/>
    </location>
</feature>
<dbReference type="Proteomes" id="UP000308444">
    <property type="component" value="Unassembled WGS sequence"/>
</dbReference>
<evidence type="ECO:0000256" key="1">
    <source>
        <dbReference type="ARBA" id="ARBA00022450"/>
    </source>
</evidence>
<dbReference type="Gene3D" id="3.40.47.10">
    <property type="match status" value="1"/>
</dbReference>
<sequence length="75" mass="8095">VYSGASPNLYWQVLSTLSEANEPAGQFLISLLNDKDSLSTQISYKFNLKGPSMNIFTGCSTSLVAIHNASQALLQ</sequence>
<feature type="non-terminal residue" evidence="5">
    <location>
        <position position="75"/>
    </location>
</feature>
<evidence type="ECO:0000313" key="6">
    <source>
        <dbReference type="Proteomes" id="UP000308444"/>
    </source>
</evidence>
<dbReference type="GO" id="GO:0005886">
    <property type="term" value="C:plasma membrane"/>
    <property type="evidence" value="ECO:0007669"/>
    <property type="project" value="TreeGrafter"/>
</dbReference>
<dbReference type="InterPro" id="IPR014030">
    <property type="entry name" value="Ketoacyl_synth_N"/>
</dbReference>
<dbReference type="InterPro" id="IPR018201">
    <property type="entry name" value="Ketoacyl_synth_AS"/>
</dbReference>
<dbReference type="GO" id="GO:0071770">
    <property type="term" value="P:DIM/DIP cell wall layer assembly"/>
    <property type="evidence" value="ECO:0007669"/>
    <property type="project" value="TreeGrafter"/>
</dbReference>
<keyword evidence="2" id="KW-0597">Phosphoprotein</keyword>
<dbReference type="PANTHER" id="PTHR43775:SF37">
    <property type="entry name" value="SI:DKEY-61P9.11"/>
    <property type="match status" value="1"/>
</dbReference>
<evidence type="ECO:0000313" key="5">
    <source>
        <dbReference type="EMBL" id="TKI91517.1"/>
    </source>
</evidence>
<dbReference type="AlphaFoldDB" id="A0A9X9A351"/>
<dbReference type="GO" id="GO:0004312">
    <property type="term" value="F:fatty acid synthase activity"/>
    <property type="evidence" value="ECO:0007669"/>
    <property type="project" value="TreeGrafter"/>
</dbReference>
<name>A0A9X9A351_BACCE</name>
<dbReference type="GO" id="GO:0006633">
    <property type="term" value="P:fatty acid biosynthetic process"/>
    <property type="evidence" value="ECO:0007669"/>
    <property type="project" value="InterPro"/>
</dbReference>
<keyword evidence="3" id="KW-0808">Transferase</keyword>